<dbReference type="AlphaFoldDB" id="A0A6A5K9D2"/>
<keyword evidence="2" id="KW-1185">Reference proteome</keyword>
<proteinExistence type="predicted"/>
<accession>A0A6A5K9D2</accession>
<dbReference type="EMBL" id="ML975415">
    <property type="protein sequence ID" value="KAF1829993.1"/>
    <property type="molecule type" value="Genomic_DNA"/>
</dbReference>
<organism evidence="1 2">
    <name type="scientific">Decorospora gaudefroyi</name>
    <dbReference type="NCBI Taxonomy" id="184978"/>
    <lineage>
        <taxon>Eukaryota</taxon>
        <taxon>Fungi</taxon>
        <taxon>Dikarya</taxon>
        <taxon>Ascomycota</taxon>
        <taxon>Pezizomycotina</taxon>
        <taxon>Dothideomycetes</taxon>
        <taxon>Pleosporomycetidae</taxon>
        <taxon>Pleosporales</taxon>
        <taxon>Pleosporineae</taxon>
        <taxon>Pleosporaceae</taxon>
        <taxon>Decorospora</taxon>
    </lineage>
</organism>
<name>A0A6A5K9D2_9PLEO</name>
<dbReference type="Proteomes" id="UP000800040">
    <property type="component" value="Unassembled WGS sequence"/>
</dbReference>
<gene>
    <name evidence="1" type="ORF">BDW02DRAFT_124487</name>
</gene>
<sequence length="109" mass="12104">MALQRDAPPRPMSSSSTNGGSYCLFVSPAGTSSSFLHPGKTMGKVKGYDITRKLRRASRCHPRMRSRTRSQGLPCKSITMVPMVPCIQVNNNRLGLGNLLTSFFYFFRS</sequence>
<reference evidence="1" key="1">
    <citation type="submission" date="2020-01" db="EMBL/GenBank/DDBJ databases">
        <authorList>
            <consortium name="DOE Joint Genome Institute"/>
            <person name="Haridas S."/>
            <person name="Albert R."/>
            <person name="Binder M."/>
            <person name="Bloem J."/>
            <person name="Labutti K."/>
            <person name="Salamov A."/>
            <person name="Andreopoulos B."/>
            <person name="Baker S.E."/>
            <person name="Barry K."/>
            <person name="Bills G."/>
            <person name="Bluhm B.H."/>
            <person name="Cannon C."/>
            <person name="Castanera R."/>
            <person name="Culley D.E."/>
            <person name="Daum C."/>
            <person name="Ezra D."/>
            <person name="Gonzalez J.B."/>
            <person name="Henrissat B."/>
            <person name="Kuo A."/>
            <person name="Liang C."/>
            <person name="Lipzen A."/>
            <person name="Lutzoni F."/>
            <person name="Magnuson J."/>
            <person name="Mondo S."/>
            <person name="Nolan M."/>
            <person name="Ohm R."/>
            <person name="Pangilinan J."/>
            <person name="Park H.-J."/>
            <person name="Ramirez L."/>
            <person name="Alfaro M."/>
            <person name="Sun H."/>
            <person name="Tritt A."/>
            <person name="Yoshinaga Y."/>
            <person name="Zwiers L.-H."/>
            <person name="Turgeon B.G."/>
            <person name="Goodwin S.B."/>
            <person name="Spatafora J.W."/>
            <person name="Crous P.W."/>
            <person name="Grigoriev I.V."/>
        </authorList>
    </citation>
    <scope>NUCLEOTIDE SEQUENCE</scope>
    <source>
        <strain evidence="1">P77</strain>
    </source>
</reference>
<protein>
    <submittedName>
        <fullName evidence="1">Uncharacterized protein</fullName>
    </submittedName>
</protein>
<evidence type="ECO:0000313" key="1">
    <source>
        <dbReference type="EMBL" id="KAF1829993.1"/>
    </source>
</evidence>
<evidence type="ECO:0000313" key="2">
    <source>
        <dbReference type="Proteomes" id="UP000800040"/>
    </source>
</evidence>